<evidence type="ECO:0000313" key="2">
    <source>
        <dbReference type="EMBL" id="OPJ55210.1"/>
    </source>
</evidence>
<comment type="caution">
    <text evidence="2">The sequence shown here is derived from an EMBL/GenBank/DDBJ whole genome shotgun (WGS) entry which is preliminary data.</text>
</comment>
<proteinExistence type="predicted"/>
<keyword evidence="3" id="KW-1185">Reference proteome</keyword>
<dbReference type="RefSeq" id="WP_079428649.1">
    <property type="nucleotide sequence ID" value="NZ_MZGV01000116.1"/>
</dbReference>
<feature type="transmembrane region" description="Helical" evidence="1">
    <location>
        <begin position="9"/>
        <end position="31"/>
    </location>
</feature>
<keyword evidence="1" id="KW-0472">Membrane</keyword>
<gene>
    <name evidence="2" type="ORF">CLORY_44480</name>
</gene>
<reference evidence="2 3" key="1">
    <citation type="submission" date="2017-03" db="EMBL/GenBank/DDBJ databases">
        <title>Genome sequence of Clostridium oryzae DSM 28571.</title>
        <authorList>
            <person name="Poehlein A."/>
            <person name="Daniel R."/>
        </authorList>
    </citation>
    <scope>NUCLEOTIDE SEQUENCE [LARGE SCALE GENOMIC DNA]</scope>
    <source>
        <strain evidence="2 3">DSM 28571</strain>
    </source>
</reference>
<dbReference type="EMBL" id="MZGV01000116">
    <property type="protein sequence ID" value="OPJ55210.1"/>
    <property type="molecule type" value="Genomic_DNA"/>
</dbReference>
<protein>
    <recommendedName>
        <fullName evidence="4">Transmembrane protein</fullName>
    </recommendedName>
</protein>
<organism evidence="2 3">
    <name type="scientific">Clostridium oryzae</name>
    <dbReference type="NCBI Taxonomy" id="1450648"/>
    <lineage>
        <taxon>Bacteria</taxon>
        <taxon>Bacillati</taxon>
        <taxon>Bacillota</taxon>
        <taxon>Clostridia</taxon>
        <taxon>Eubacteriales</taxon>
        <taxon>Clostridiaceae</taxon>
        <taxon>Clostridium</taxon>
    </lineage>
</organism>
<keyword evidence="1" id="KW-0812">Transmembrane</keyword>
<keyword evidence="1" id="KW-1133">Transmembrane helix</keyword>
<evidence type="ECO:0008006" key="4">
    <source>
        <dbReference type="Google" id="ProtNLM"/>
    </source>
</evidence>
<dbReference type="OrthoDB" id="2086528at2"/>
<evidence type="ECO:0000313" key="3">
    <source>
        <dbReference type="Proteomes" id="UP000190080"/>
    </source>
</evidence>
<feature type="transmembrane region" description="Helical" evidence="1">
    <location>
        <begin position="37"/>
        <end position="62"/>
    </location>
</feature>
<evidence type="ECO:0000256" key="1">
    <source>
        <dbReference type="SAM" id="Phobius"/>
    </source>
</evidence>
<dbReference type="AlphaFoldDB" id="A0A1V4I5S9"/>
<sequence length="112" mass="13146">MSEQSMKKLYLCINIPFVIIFCILSVIPFVAIANRTYIYYIGIASKFILGIWCIFNGIWNACTDYYSFFKNKRINKTNKVARWLWWFVFVLGIICIITASMGYGFNVVRKPE</sequence>
<feature type="transmembrane region" description="Helical" evidence="1">
    <location>
        <begin position="83"/>
        <end position="105"/>
    </location>
</feature>
<dbReference type="Proteomes" id="UP000190080">
    <property type="component" value="Unassembled WGS sequence"/>
</dbReference>
<dbReference type="STRING" id="1450648.CLORY_44480"/>
<name>A0A1V4I5S9_9CLOT</name>
<accession>A0A1V4I5S9</accession>